<evidence type="ECO:0000256" key="1">
    <source>
        <dbReference type="ARBA" id="ARBA00009437"/>
    </source>
</evidence>
<dbReference type="Proteomes" id="UP000306544">
    <property type="component" value="Unassembled WGS sequence"/>
</dbReference>
<evidence type="ECO:0000256" key="4">
    <source>
        <dbReference type="ARBA" id="ARBA00023163"/>
    </source>
</evidence>
<reference evidence="6 7" key="1">
    <citation type="submission" date="2019-05" db="EMBL/GenBank/DDBJ databases">
        <title>Nesterenkonia sp. GY239, isolated from the Southern Atlantic Ocean.</title>
        <authorList>
            <person name="Zhang G."/>
        </authorList>
    </citation>
    <scope>NUCLEOTIDE SEQUENCE [LARGE SCALE GENOMIC DNA]</scope>
    <source>
        <strain evidence="6 7">GY239</strain>
    </source>
</reference>
<dbReference type="GO" id="GO:0032993">
    <property type="term" value="C:protein-DNA complex"/>
    <property type="evidence" value="ECO:0007669"/>
    <property type="project" value="TreeGrafter"/>
</dbReference>
<protein>
    <submittedName>
        <fullName evidence="6">LysR family transcriptional regulator</fullName>
    </submittedName>
</protein>
<dbReference type="InterPro" id="IPR005119">
    <property type="entry name" value="LysR_subst-bd"/>
</dbReference>
<dbReference type="OrthoDB" id="9803735at2"/>
<comment type="similarity">
    <text evidence="1">Belongs to the LysR transcriptional regulatory family.</text>
</comment>
<dbReference type="SUPFAM" id="SSF53850">
    <property type="entry name" value="Periplasmic binding protein-like II"/>
    <property type="match status" value="1"/>
</dbReference>
<dbReference type="InterPro" id="IPR036388">
    <property type="entry name" value="WH-like_DNA-bd_sf"/>
</dbReference>
<proteinExistence type="inferred from homology"/>
<sequence>MDEWVKSLAPQLRALTEIAAQGGHMTGAASALGIPQSSMSRRIHALEETLRLPLLIRDGRTVRLTPSALSLAQLVRAPLHDIEMSIAQVTETADPDRGTVRFGFPLTMGSGAVPDMLAEFNLRHPGVRLQLKQAHGSALIEDLRTGGLDLAITIPPPADLEHTIVATQQINAVLPEDHRLANRACIELEELEGARFIANPTSYNLRQLTERWCRRAGYEPNIGIEITEFATIRELISRGLGVALLPHSDRRVKGIFEVPLMGEDHTRNIALTSATVTQTAVTQRLNDFILTRGLN</sequence>
<dbReference type="PANTHER" id="PTHR30346:SF28">
    <property type="entry name" value="HTH-TYPE TRANSCRIPTIONAL REGULATOR CYNR"/>
    <property type="match status" value="1"/>
</dbReference>
<dbReference type="InterPro" id="IPR036390">
    <property type="entry name" value="WH_DNA-bd_sf"/>
</dbReference>
<dbReference type="PROSITE" id="PS50931">
    <property type="entry name" value="HTH_LYSR"/>
    <property type="match status" value="1"/>
</dbReference>
<dbReference type="Pfam" id="PF03466">
    <property type="entry name" value="LysR_substrate"/>
    <property type="match status" value="1"/>
</dbReference>
<feature type="domain" description="HTH lysR-type" evidence="5">
    <location>
        <begin position="11"/>
        <end position="65"/>
    </location>
</feature>
<evidence type="ECO:0000313" key="6">
    <source>
        <dbReference type="EMBL" id="TLP70665.1"/>
    </source>
</evidence>
<dbReference type="Pfam" id="PF00126">
    <property type="entry name" value="HTH_1"/>
    <property type="match status" value="1"/>
</dbReference>
<evidence type="ECO:0000259" key="5">
    <source>
        <dbReference type="PROSITE" id="PS50931"/>
    </source>
</evidence>
<dbReference type="RefSeq" id="WP_138171288.1">
    <property type="nucleotide sequence ID" value="NZ_VAWA01000038.1"/>
</dbReference>
<accession>A0A5R8ZXS7</accession>
<evidence type="ECO:0000256" key="3">
    <source>
        <dbReference type="ARBA" id="ARBA00023125"/>
    </source>
</evidence>
<dbReference type="AlphaFoldDB" id="A0A5R8ZXS7"/>
<dbReference type="InterPro" id="IPR000847">
    <property type="entry name" value="LysR_HTH_N"/>
</dbReference>
<evidence type="ECO:0000313" key="7">
    <source>
        <dbReference type="Proteomes" id="UP000306544"/>
    </source>
</evidence>
<dbReference type="Gene3D" id="3.40.190.10">
    <property type="entry name" value="Periplasmic binding protein-like II"/>
    <property type="match status" value="2"/>
</dbReference>
<name>A0A5R8ZXS7_9MICC</name>
<keyword evidence="3" id="KW-0238">DNA-binding</keyword>
<organism evidence="6 7">
    <name type="scientific">Nesterenkonia sphaerica</name>
    <dbReference type="NCBI Taxonomy" id="1804988"/>
    <lineage>
        <taxon>Bacteria</taxon>
        <taxon>Bacillati</taxon>
        <taxon>Actinomycetota</taxon>
        <taxon>Actinomycetes</taxon>
        <taxon>Micrococcales</taxon>
        <taxon>Micrococcaceae</taxon>
        <taxon>Nesterenkonia</taxon>
    </lineage>
</organism>
<evidence type="ECO:0000256" key="2">
    <source>
        <dbReference type="ARBA" id="ARBA00023015"/>
    </source>
</evidence>
<gene>
    <name evidence="6" type="ORF">FEF27_12875</name>
</gene>
<dbReference type="SUPFAM" id="SSF46785">
    <property type="entry name" value="Winged helix' DNA-binding domain"/>
    <property type="match status" value="1"/>
</dbReference>
<dbReference type="PANTHER" id="PTHR30346">
    <property type="entry name" value="TRANSCRIPTIONAL DUAL REGULATOR HCAR-RELATED"/>
    <property type="match status" value="1"/>
</dbReference>
<dbReference type="Gene3D" id="1.10.10.10">
    <property type="entry name" value="Winged helix-like DNA-binding domain superfamily/Winged helix DNA-binding domain"/>
    <property type="match status" value="1"/>
</dbReference>
<keyword evidence="7" id="KW-1185">Reference proteome</keyword>
<dbReference type="EMBL" id="VAWA01000038">
    <property type="protein sequence ID" value="TLP70665.1"/>
    <property type="molecule type" value="Genomic_DNA"/>
</dbReference>
<keyword evidence="4" id="KW-0804">Transcription</keyword>
<keyword evidence="2" id="KW-0805">Transcription regulation</keyword>
<dbReference type="GO" id="GO:0003700">
    <property type="term" value="F:DNA-binding transcription factor activity"/>
    <property type="evidence" value="ECO:0007669"/>
    <property type="project" value="InterPro"/>
</dbReference>
<dbReference type="GO" id="GO:0003677">
    <property type="term" value="F:DNA binding"/>
    <property type="evidence" value="ECO:0007669"/>
    <property type="project" value="UniProtKB-KW"/>
</dbReference>
<comment type="caution">
    <text evidence="6">The sequence shown here is derived from an EMBL/GenBank/DDBJ whole genome shotgun (WGS) entry which is preliminary data.</text>
</comment>